<keyword evidence="4" id="KW-0805">Transcription regulation</keyword>
<dbReference type="EMBL" id="OIVN01006244">
    <property type="protein sequence ID" value="SPD28758.1"/>
    <property type="molecule type" value="Genomic_DNA"/>
</dbReference>
<dbReference type="GO" id="GO:0006357">
    <property type="term" value="P:regulation of transcription by RNA polymerase II"/>
    <property type="evidence" value="ECO:0007669"/>
    <property type="project" value="TreeGrafter"/>
</dbReference>
<keyword evidence="8" id="KW-0539">Nucleus</keyword>
<keyword evidence="11" id="KW-1133">Transmembrane helix</keyword>
<evidence type="ECO:0000256" key="5">
    <source>
        <dbReference type="ARBA" id="ARBA00023016"/>
    </source>
</evidence>
<sequence>MDGAPTTSGSGGGGGPAPFLLKTYEMVDDSKTDEIVSWSSNKNSFVVWNPPEFARVLLPTYFKHNNFSSFIRQLNTYREQLYDEEIDRLTREKVALEANISRGRNGLLTFLEKALVNPTFAEILAQKIESMDFSAYNKKRRLPQVDQSPTVVENIFVDNHSSSRPDFGNVFHQDFSSKLRLELSPAVSDINLVSHSTQSSNEDGESLQRRISGEPKGVQMRTEGFVIPPETLDLSDTGTSFTLQIDSTLSRKVPINEGPSLHPLQPSLTSNEEGDGHISCHLNLTLASSPLQVNKSPYSARMPQLAEEICKSPNSKSNANSKESDTTEFPMGRNIADDKSLFEFIMFTMFAMFHFVKLYYVGMANFELSCYILDSAYGERT</sequence>
<accession>A0A2N9IW13</accession>
<dbReference type="GO" id="GO:0003700">
    <property type="term" value="F:DNA-binding transcription factor activity"/>
    <property type="evidence" value="ECO:0007669"/>
    <property type="project" value="InterPro"/>
</dbReference>
<feature type="region of interest" description="Disordered" evidence="10">
    <location>
        <begin position="310"/>
        <end position="331"/>
    </location>
</feature>
<dbReference type="SUPFAM" id="SSF46785">
    <property type="entry name" value="Winged helix' DNA-binding domain"/>
    <property type="match status" value="1"/>
</dbReference>
<evidence type="ECO:0000259" key="12">
    <source>
        <dbReference type="SMART" id="SM00415"/>
    </source>
</evidence>
<evidence type="ECO:0000256" key="7">
    <source>
        <dbReference type="ARBA" id="ARBA00023163"/>
    </source>
</evidence>
<dbReference type="GO" id="GO:0000978">
    <property type="term" value="F:RNA polymerase II cis-regulatory region sequence-specific DNA binding"/>
    <property type="evidence" value="ECO:0007669"/>
    <property type="project" value="TreeGrafter"/>
</dbReference>
<evidence type="ECO:0000256" key="3">
    <source>
        <dbReference type="ARBA" id="ARBA00022553"/>
    </source>
</evidence>
<protein>
    <recommendedName>
        <fullName evidence="12">HSF-type DNA-binding domain-containing protein</fullName>
    </recommendedName>
</protein>
<dbReference type="Pfam" id="PF00447">
    <property type="entry name" value="HSF_DNA-bind"/>
    <property type="match status" value="1"/>
</dbReference>
<dbReference type="PANTHER" id="PTHR10015">
    <property type="entry name" value="HEAT SHOCK TRANSCRIPTION FACTOR"/>
    <property type="match status" value="1"/>
</dbReference>
<dbReference type="GO" id="GO:0034605">
    <property type="term" value="P:cellular response to heat"/>
    <property type="evidence" value="ECO:0007669"/>
    <property type="project" value="TreeGrafter"/>
</dbReference>
<dbReference type="SMART" id="SM00415">
    <property type="entry name" value="HSF"/>
    <property type="match status" value="1"/>
</dbReference>
<evidence type="ECO:0000256" key="1">
    <source>
        <dbReference type="ARBA" id="ARBA00004123"/>
    </source>
</evidence>
<feature type="compositionally biased region" description="Low complexity" evidence="10">
    <location>
        <begin position="311"/>
        <end position="321"/>
    </location>
</feature>
<evidence type="ECO:0000256" key="9">
    <source>
        <dbReference type="RuleBase" id="RU004020"/>
    </source>
</evidence>
<evidence type="ECO:0000256" key="10">
    <source>
        <dbReference type="SAM" id="MobiDB-lite"/>
    </source>
</evidence>
<comment type="subcellular location">
    <subcellularLocation>
        <location evidence="1">Nucleus</location>
    </subcellularLocation>
</comment>
<feature type="domain" description="HSF-type DNA-binding" evidence="12">
    <location>
        <begin position="15"/>
        <end position="114"/>
    </location>
</feature>
<name>A0A2N9IW13_FAGSY</name>
<reference evidence="13" key="1">
    <citation type="submission" date="2018-02" db="EMBL/GenBank/DDBJ databases">
        <authorList>
            <person name="Cohen D.B."/>
            <person name="Kent A.D."/>
        </authorList>
    </citation>
    <scope>NUCLEOTIDE SEQUENCE</scope>
</reference>
<feature type="transmembrane region" description="Helical" evidence="11">
    <location>
        <begin position="341"/>
        <end position="360"/>
    </location>
</feature>
<dbReference type="InterPro" id="IPR000232">
    <property type="entry name" value="HSF_DNA-bd"/>
</dbReference>
<keyword evidence="7" id="KW-0804">Transcription</keyword>
<dbReference type="AlphaFoldDB" id="A0A2N9IW13"/>
<gene>
    <name evidence="13" type="ORF">FSB_LOCUS56640</name>
</gene>
<comment type="similarity">
    <text evidence="9">Belongs to the HSF family.</text>
</comment>
<keyword evidence="6" id="KW-0238">DNA-binding</keyword>
<keyword evidence="11" id="KW-0472">Membrane</keyword>
<evidence type="ECO:0000256" key="4">
    <source>
        <dbReference type="ARBA" id="ARBA00023015"/>
    </source>
</evidence>
<keyword evidence="11" id="KW-0812">Transmembrane</keyword>
<comment type="subunit">
    <text evidence="2">Homotrimer.</text>
</comment>
<dbReference type="PANTHER" id="PTHR10015:SF377">
    <property type="entry name" value="HEAT STRESS TRANSCRIPTION FACTOR A-5"/>
    <property type="match status" value="1"/>
</dbReference>
<dbReference type="GO" id="GO:0005634">
    <property type="term" value="C:nucleus"/>
    <property type="evidence" value="ECO:0007669"/>
    <property type="project" value="UniProtKB-SubCell"/>
</dbReference>
<dbReference type="Gene3D" id="1.10.10.10">
    <property type="entry name" value="Winged helix-like DNA-binding domain superfamily/Winged helix DNA-binding domain"/>
    <property type="match status" value="1"/>
</dbReference>
<proteinExistence type="inferred from homology"/>
<evidence type="ECO:0000256" key="8">
    <source>
        <dbReference type="ARBA" id="ARBA00023242"/>
    </source>
</evidence>
<dbReference type="PRINTS" id="PR00056">
    <property type="entry name" value="HSFDOMAIN"/>
</dbReference>
<dbReference type="InterPro" id="IPR036388">
    <property type="entry name" value="WH-like_DNA-bd_sf"/>
</dbReference>
<keyword evidence="3" id="KW-0597">Phosphoprotein</keyword>
<evidence type="ECO:0000256" key="11">
    <source>
        <dbReference type="SAM" id="Phobius"/>
    </source>
</evidence>
<evidence type="ECO:0000256" key="6">
    <source>
        <dbReference type="ARBA" id="ARBA00023125"/>
    </source>
</evidence>
<organism evidence="13">
    <name type="scientific">Fagus sylvatica</name>
    <name type="common">Beechnut</name>
    <dbReference type="NCBI Taxonomy" id="28930"/>
    <lineage>
        <taxon>Eukaryota</taxon>
        <taxon>Viridiplantae</taxon>
        <taxon>Streptophyta</taxon>
        <taxon>Embryophyta</taxon>
        <taxon>Tracheophyta</taxon>
        <taxon>Spermatophyta</taxon>
        <taxon>Magnoliopsida</taxon>
        <taxon>eudicotyledons</taxon>
        <taxon>Gunneridae</taxon>
        <taxon>Pentapetalae</taxon>
        <taxon>rosids</taxon>
        <taxon>fabids</taxon>
        <taxon>Fagales</taxon>
        <taxon>Fagaceae</taxon>
        <taxon>Fagus</taxon>
    </lineage>
</organism>
<keyword evidence="5" id="KW-0346">Stress response</keyword>
<evidence type="ECO:0000256" key="2">
    <source>
        <dbReference type="ARBA" id="ARBA00011233"/>
    </source>
</evidence>
<dbReference type="InterPro" id="IPR036390">
    <property type="entry name" value="WH_DNA-bd_sf"/>
</dbReference>
<evidence type="ECO:0000313" key="13">
    <source>
        <dbReference type="EMBL" id="SPD28758.1"/>
    </source>
</evidence>
<dbReference type="FunFam" id="1.10.10.10:FF:000037">
    <property type="entry name" value="Heat stress transcription factor B-4"/>
    <property type="match status" value="1"/>
</dbReference>